<dbReference type="GO" id="GO:0008080">
    <property type="term" value="F:N-acetyltransferase activity"/>
    <property type="evidence" value="ECO:0007669"/>
    <property type="project" value="InterPro"/>
</dbReference>
<dbReference type="Gene3D" id="3.40.630.30">
    <property type="match status" value="1"/>
</dbReference>
<evidence type="ECO:0000313" key="3">
    <source>
        <dbReference type="EMBL" id="KAJ8407642.1"/>
    </source>
</evidence>
<dbReference type="InterPro" id="IPR000182">
    <property type="entry name" value="GNAT_dom"/>
</dbReference>
<dbReference type="PANTHER" id="PTHR13947">
    <property type="entry name" value="GNAT FAMILY N-ACETYLTRANSFERASE"/>
    <property type="match status" value="1"/>
</dbReference>
<dbReference type="CDD" id="cd04301">
    <property type="entry name" value="NAT_SF"/>
    <property type="match status" value="1"/>
</dbReference>
<dbReference type="PROSITE" id="PS51186">
    <property type="entry name" value="GNAT"/>
    <property type="match status" value="1"/>
</dbReference>
<gene>
    <name evidence="3" type="ORF">AAFF_G00274990</name>
</gene>
<sequence length="219" mass="25128">MALYHIRKYRDEDYETVRELYSTGFVEHLHAVCLQALRQPWAQLSLVGVFCVLLASSRSLLGSFLGLALLLLVAREGVRFLFEQGIQLGLSEDLQDIRKSYMQGEESCFWVAEIQECIVGTVAILPAREETGAWELKRISVRRAYRGLGMAKALCRTALDFVAARGVENVVLFTSMVQTDAHQLYRSLGFHKEEEFIWPSLPAKLINFMVFKYRYRVPR</sequence>
<dbReference type="InterPro" id="IPR016181">
    <property type="entry name" value="Acyl_CoA_acyltransferase"/>
</dbReference>
<dbReference type="Proteomes" id="UP001221898">
    <property type="component" value="Unassembled WGS sequence"/>
</dbReference>
<evidence type="ECO:0000259" key="2">
    <source>
        <dbReference type="PROSITE" id="PS51186"/>
    </source>
</evidence>
<keyword evidence="1" id="KW-0808">Transferase</keyword>
<reference evidence="3" key="1">
    <citation type="journal article" date="2023" name="Science">
        <title>Genome structures resolve the early diversification of teleost fishes.</title>
        <authorList>
            <person name="Parey E."/>
            <person name="Louis A."/>
            <person name="Montfort J."/>
            <person name="Bouchez O."/>
            <person name="Roques C."/>
            <person name="Iampietro C."/>
            <person name="Lluch J."/>
            <person name="Castinel A."/>
            <person name="Donnadieu C."/>
            <person name="Desvignes T."/>
            <person name="Floi Bucao C."/>
            <person name="Jouanno E."/>
            <person name="Wen M."/>
            <person name="Mejri S."/>
            <person name="Dirks R."/>
            <person name="Jansen H."/>
            <person name="Henkel C."/>
            <person name="Chen W.J."/>
            <person name="Zahm M."/>
            <person name="Cabau C."/>
            <person name="Klopp C."/>
            <person name="Thompson A.W."/>
            <person name="Robinson-Rechavi M."/>
            <person name="Braasch I."/>
            <person name="Lecointre G."/>
            <person name="Bobe J."/>
            <person name="Postlethwait J.H."/>
            <person name="Berthelot C."/>
            <person name="Roest Crollius H."/>
            <person name="Guiguen Y."/>
        </authorList>
    </citation>
    <scope>NUCLEOTIDE SEQUENCE</scope>
    <source>
        <strain evidence="3">NC1722</strain>
    </source>
</reference>
<organism evidence="3 4">
    <name type="scientific">Aldrovandia affinis</name>
    <dbReference type="NCBI Taxonomy" id="143900"/>
    <lineage>
        <taxon>Eukaryota</taxon>
        <taxon>Metazoa</taxon>
        <taxon>Chordata</taxon>
        <taxon>Craniata</taxon>
        <taxon>Vertebrata</taxon>
        <taxon>Euteleostomi</taxon>
        <taxon>Actinopterygii</taxon>
        <taxon>Neopterygii</taxon>
        <taxon>Teleostei</taxon>
        <taxon>Notacanthiformes</taxon>
        <taxon>Halosauridae</taxon>
        <taxon>Aldrovandia</taxon>
    </lineage>
</organism>
<proteinExistence type="predicted"/>
<protein>
    <recommendedName>
        <fullName evidence="2">N-acetyltransferase domain-containing protein</fullName>
    </recommendedName>
</protein>
<dbReference type="SUPFAM" id="SSF55729">
    <property type="entry name" value="Acyl-CoA N-acyltransferases (Nat)"/>
    <property type="match status" value="1"/>
</dbReference>
<keyword evidence="4" id="KW-1185">Reference proteome</keyword>
<evidence type="ECO:0000256" key="1">
    <source>
        <dbReference type="ARBA" id="ARBA00022679"/>
    </source>
</evidence>
<accession>A0AAD7SRR4</accession>
<dbReference type="Pfam" id="PF00583">
    <property type="entry name" value="Acetyltransf_1"/>
    <property type="match status" value="1"/>
</dbReference>
<dbReference type="InterPro" id="IPR050769">
    <property type="entry name" value="NAT_camello-type"/>
</dbReference>
<evidence type="ECO:0000313" key="4">
    <source>
        <dbReference type="Proteomes" id="UP001221898"/>
    </source>
</evidence>
<dbReference type="EMBL" id="JAINUG010000038">
    <property type="protein sequence ID" value="KAJ8407642.1"/>
    <property type="molecule type" value="Genomic_DNA"/>
</dbReference>
<dbReference type="AlphaFoldDB" id="A0AAD7SRR4"/>
<feature type="domain" description="N-acetyltransferase" evidence="2">
    <location>
        <begin position="69"/>
        <end position="219"/>
    </location>
</feature>
<dbReference type="PANTHER" id="PTHR13947:SF60">
    <property type="entry name" value="N-ACETYLTRANSFERASE DOMAIN-CONTAINING PROTEIN"/>
    <property type="match status" value="1"/>
</dbReference>
<comment type="caution">
    <text evidence="3">The sequence shown here is derived from an EMBL/GenBank/DDBJ whole genome shotgun (WGS) entry which is preliminary data.</text>
</comment>
<name>A0AAD7SRR4_9TELE</name>